<dbReference type="SUPFAM" id="SSF82199">
    <property type="entry name" value="SET domain"/>
    <property type="match status" value="1"/>
</dbReference>
<dbReference type="CDD" id="cd19180">
    <property type="entry name" value="SET_SpSET10-like"/>
    <property type="match status" value="1"/>
</dbReference>
<dbReference type="AlphaFoldDB" id="A0A165DQ80"/>
<dbReference type="InParanoid" id="A0A165DQ80"/>
<evidence type="ECO:0000313" key="1">
    <source>
        <dbReference type="EMBL" id="KZT53295.1"/>
    </source>
</evidence>
<gene>
    <name evidence="1" type="ORF">CALCODRAFT_54833</name>
</gene>
<keyword evidence="2" id="KW-1185">Reference proteome</keyword>
<dbReference type="Proteomes" id="UP000076842">
    <property type="component" value="Unassembled WGS sequence"/>
</dbReference>
<reference evidence="1 2" key="1">
    <citation type="journal article" date="2016" name="Mol. Biol. Evol.">
        <title>Comparative Genomics of Early-Diverging Mushroom-Forming Fungi Provides Insights into the Origins of Lignocellulose Decay Capabilities.</title>
        <authorList>
            <person name="Nagy L.G."/>
            <person name="Riley R."/>
            <person name="Tritt A."/>
            <person name="Adam C."/>
            <person name="Daum C."/>
            <person name="Floudas D."/>
            <person name="Sun H."/>
            <person name="Yadav J.S."/>
            <person name="Pangilinan J."/>
            <person name="Larsson K.H."/>
            <person name="Matsuura K."/>
            <person name="Barry K."/>
            <person name="Labutti K."/>
            <person name="Kuo R."/>
            <person name="Ohm R.A."/>
            <person name="Bhattacharya S.S."/>
            <person name="Shirouzu T."/>
            <person name="Yoshinaga Y."/>
            <person name="Martin F.M."/>
            <person name="Grigoriev I.V."/>
            <person name="Hibbett D.S."/>
        </authorList>
    </citation>
    <scope>NUCLEOTIDE SEQUENCE [LARGE SCALE GENOMIC DNA]</scope>
    <source>
        <strain evidence="1 2">HHB12733</strain>
    </source>
</reference>
<dbReference type="PANTHER" id="PTHR13271:SF147">
    <property type="entry name" value="PROTEIN-LYSINE N-METHYLTRANSFERASE EFM1-RELATED"/>
    <property type="match status" value="1"/>
</dbReference>
<dbReference type="GO" id="GO:0016279">
    <property type="term" value="F:protein-lysine N-methyltransferase activity"/>
    <property type="evidence" value="ECO:0007669"/>
    <property type="project" value="InterPro"/>
</dbReference>
<organism evidence="1 2">
    <name type="scientific">Calocera cornea HHB12733</name>
    <dbReference type="NCBI Taxonomy" id="1353952"/>
    <lineage>
        <taxon>Eukaryota</taxon>
        <taxon>Fungi</taxon>
        <taxon>Dikarya</taxon>
        <taxon>Basidiomycota</taxon>
        <taxon>Agaricomycotina</taxon>
        <taxon>Dacrymycetes</taxon>
        <taxon>Dacrymycetales</taxon>
        <taxon>Dacrymycetaceae</taxon>
        <taxon>Calocera</taxon>
    </lineage>
</organism>
<dbReference type="STRING" id="1353952.A0A165DQ80"/>
<protein>
    <submittedName>
        <fullName evidence="1">SET domain-containing protein</fullName>
    </submittedName>
</protein>
<proteinExistence type="predicted"/>
<dbReference type="InterPro" id="IPR044432">
    <property type="entry name" value="Set10/Efm1_SET"/>
</dbReference>
<dbReference type="InterPro" id="IPR046341">
    <property type="entry name" value="SET_dom_sf"/>
</dbReference>
<dbReference type="OrthoDB" id="42889at2759"/>
<dbReference type="PANTHER" id="PTHR13271">
    <property type="entry name" value="UNCHARACTERIZED PUTATIVE METHYLTRANSFERASE"/>
    <property type="match status" value="1"/>
</dbReference>
<evidence type="ECO:0000313" key="2">
    <source>
        <dbReference type="Proteomes" id="UP000076842"/>
    </source>
</evidence>
<dbReference type="InterPro" id="IPR050600">
    <property type="entry name" value="SETD3_SETD6_MTase"/>
</dbReference>
<dbReference type="Gene3D" id="3.90.1410.10">
    <property type="entry name" value="set domain protein methyltransferase, domain 1"/>
    <property type="match status" value="1"/>
</dbReference>
<accession>A0A165DQ80</accession>
<sequence>MSTSIQEPACIAPFREWVTHHGAWIHPALRFISDDSGMSVVTLEPLPENTPVLSCPFDLVITPHSSKSALKAAFGDLLDTRLEQLSERQLMVVYILMHFLNHDVQHFKHGPYIKTLPGSSQLLTPIYFNAEEMKLLGGSNVAQEVKKREEQWRRDLNHAWTVFQRVYGAHLVFTGQYWEKANTWISSRAFPSSLLSTSNPNASSPDSVPVLLPVIDCLNHKRAHPVTWLTTPRLLSQAEHSGAKERGPYINLVHHTPLEAGFQVFNNYGPKGNAEFLLGYGFTIPDNPDDTILLSLPKGPAHEIGREERGIQPLWEEVRQRMGIDSEDTDWQNMMDAAQAMSDMILVKLDVHDVVEDDIDMEEVRPLVRGYIRNYMDGQRDILESMYEFCQRMQRHAVQQAKAEGVELREDMFEDSGGDEQNGG</sequence>
<dbReference type="EMBL" id="KV424041">
    <property type="protein sequence ID" value="KZT53295.1"/>
    <property type="molecule type" value="Genomic_DNA"/>
</dbReference>
<name>A0A165DQ80_9BASI</name>
<dbReference type="GO" id="GO:0005634">
    <property type="term" value="C:nucleus"/>
    <property type="evidence" value="ECO:0007669"/>
    <property type="project" value="TreeGrafter"/>
</dbReference>